<gene>
    <name evidence="2" type="ORF">B9G39_24835</name>
</gene>
<accession>A0A4P9VS23</accession>
<organism evidence="2 3">
    <name type="scientific">Zooshikella ganghwensis</name>
    <dbReference type="NCBI Taxonomy" id="202772"/>
    <lineage>
        <taxon>Bacteria</taxon>
        <taxon>Pseudomonadati</taxon>
        <taxon>Pseudomonadota</taxon>
        <taxon>Gammaproteobacteria</taxon>
        <taxon>Oceanospirillales</taxon>
        <taxon>Zooshikellaceae</taxon>
        <taxon>Zooshikella</taxon>
    </lineage>
</organism>
<dbReference type="GO" id="GO:0016226">
    <property type="term" value="P:iron-sulfur cluster assembly"/>
    <property type="evidence" value="ECO:0007669"/>
    <property type="project" value="InterPro"/>
</dbReference>
<proteinExistence type="predicted"/>
<feature type="domain" description="NIF system FeS cluster assembly NifU N-terminal" evidence="1">
    <location>
        <begin position="3"/>
        <end position="106"/>
    </location>
</feature>
<evidence type="ECO:0000259" key="1">
    <source>
        <dbReference type="Pfam" id="PF01592"/>
    </source>
</evidence>
<dbReference type="EMBL" id="NDXW01000001">
    <property type="protein sequence ID" value="RDH46418.1"/>
    <property type="molecule type" value="Genomic_DNA"/>
</dbReference>
<dbReference type="GO" id="GO:0005506">
    <property type="term" value="F:iron ion binding"/>
    <property type="evidence" value="ECO:0007669"/>
    <property type="project" value="InterPro"/>
</dbReference>
<dbReference type="Pfam" id="PF01592">
    <property type="entry name" value="NifU_N"/>
    <property type="match status" value="1"/>
</dbReference>
<sequence>MFNEIIVTNFSAPTHQGTVESPDIKLSLGNPVCGDKVEITACCDQQKITQIRFKAWGCATSLAMANIFCRQVEGLTITEALKLADNHVDTMLGEIEPSQHHCLDMLKSLFNQLKAEEIVL</sequence>
<dbReference type="InterPro" id="IPR002871">
    <property type="entry name" value="NIF_FeS_clus_asmbl_NifU_N"/>
</dbReference>
<evidence type="ECO:0000313" key="3">
    <source>
        <dbReference type="Proteomes" id="UP000257039"/>
    </source>
</evidence>
<dbReference type="RefSeq" id="WP_094789180.1">
    <property type="nucleotide sequence ID" value="NZ_NDXW01000001.1"/>
</dbReference>
<dbReference type="Gene3D" id="3.90.1010.10">
    <property type="match status" value="1"/>
</dbReference>
<dbReference type="PANTHER" id="PTHR10093">
    <property type="entry name" value="IRON-SULFUR CLUSTER ASSEMBLY ENZYME NIFU HOMOLOG"/>
    <property type="match status" value="1"/>
</dbReference>
<protein>
    <submittedName>
        <fullName evidence="2">Iron-sulfur cluster assembly scaffold protein</fullName>
    </submittedName>
</protein>
<keyword evidence="3" id="KW-1185">Reference proteome</keyword>
<dbReference type="Proteomes" id="UP000257039">
    <property type="component" value="Unassembled WGS sequence"/>
</dbReference>
<dbReference type="SUPFAM" id="SSF82649">
    <property type="entry name" value="SufE/NifU"/>
    <property type="match status" value="1"/>
</dbReference>
<dbReference type="CDD" id="cd06664">
    <property type="entry name" value="IscU_like"/>
    <property type="match status" value="1"/>
</dbReference>
<reference evidence="2 3" key="1">
    <citation type="submission" date="2017-04" db="EMBL/GenBank/DDBJ databases">
        <title>Draft genome sequence of Zooshikella ganghwensis VG4 isolated from Red Sea sediments.</title>
        <authorList>
            <person name="Rehman Z."/>
            <person name="Alam I."/>
            <person name="Kamau A."/>
            <person name="Bajic V."/>
            <person name="Leiknes T."/>
        </authorList>
    </citation>
    <scope>NUCLEOTIDE SEQUENCE [LARGE SCALE GENOMIC DNA]</scope>
    <source>
        <strain evidence="2 3">VG4</strain>
    </source>
</reference>
<comment type="caution">
    <text evidence="2">The sequence shown here is derived from an EMBL/GenBank/DDBJ whole genome shotgun (WGS) entry which is preliminary data.</text>
</comment>
<name>A0A4P9VS23_9GAMM</name>
<evidence type="ECO:0000313" key="2">
    <source>
        <dbReference type="EMBL" id="RDH46418.1"/>
    </source>
</evidence>
<dbReference type="GO" id="GO:0051536">
    <property type="term" value="F:iron-sulfur cluster binding"/>
    <property type="evidence" value="ECO:0007669"/>
    <property type="project" value="InterPro"/>
</dbReference>
<dbReference type="AlphaFoldDB" id="A0A4P9VS23"/>